<protein>
    <submittedName>
        <fullName evidence="1">Uncharacterized protein</fullName>
    </submittedName>
</protein>
<proteinExistence type="predicted"/>
<dbReference type="AlphaFoldDB" id="A0AAD7KAZ1"/>
<comment type="caution">
    <text evidence="1">The sequence shown here is derived from an EMBL/GenBank/DDBJ whole genome shotgun (WGS) entry which is preliminary data.</text>
</comment>
<name>A0AAD7KAZ1_9AGAR</name>
<accession>A0AAD7KAZ1</accession>
<dbReference type="EMBL" id="JARJLG010000005">
    <property type="protein sequence ID" value="KAJ7780824.1"/>
    <property type="molecule type" value="Genomic_DNA"/>
</dbReference>
<dbReference type="Proteomes" id="UP001215280">
    <property type="component" value="Unassembled WGS sequence"/>
</dbReference>
<organism evidence="1 2">
    <name type="scientific">Mycena maculata</name>
    <dbReference type="NCBI Taxonomy" id="230809"/>
    <lineage>
        <taxon>Eukaryota</taxon>
        <taxon>Fungi</taxon>
        <taxon>Dikarya</taxon>
        <taxon>Basidiomycota</taxon>
        <taxon>Agaricomycotina</taxon>
        <taxon>Agaricomycetes</taxon>
        <taxon>Agaricomycetidae</taxon>
        <taxon>Agaricales</taxon>
        <taxon>Marasmiineae</taxon>
        <taxon>Mycenaceae</taxon>
        <taxon>Mycena</taxon>
    </lineage>
</organism>
<evidence type="ECO:0000313" key="1">
    <source>
        <dbReference type="EMBL" id="KAJ7780824.1"/>
    </source>
</evidence>
<keyword evidence="2" id="KW-1185">Reference proteome</keyword>
<reference evidence="1" key="1">
    <citation type="submission" date="2023-03" db="EMBL/GenBank/DDBJ databases">
        <title>Massive genome expansion in bonnet fungi (Mycena s.s.) driven by repeated elements and novel gene families across ecological guilds.</title>
        <authorList>
            <consortium name="Lawrence Berkeley National Laboratory"/>
            <person name="Harder C.B."/>
            <person name="Miyauchi S."/>
            <person name="Viragh M."/>
            <person name="Kuo A."/>
            <person name="Thoen E."/>
            <person name="Andreopoulos B."/>
            <person name="Lu D."/>
            <person name="Skrede I."/>
            <person name="Drula E."/>
            <person name="Henrissat B."/>
            <person name="Morin E."/>
            <person name="Kohler A."/>
            <person name="Barry K."/>
            <person name="LaButti K."/>
            <person name="Morin E."/>
            <person name="Salamov A."/>
            <person name="Lipzen A."/>
            <person name="Mereny Z."/>
            <person name="Hegedus B."/>
            <person name="Baldrian P."/>
            <person name="Stursova M."/>
            <person name="Weitz H."/>
            <person name="Taylor A."/>
            <person name="Grigoriev I.V."/>
            <person name="Nagy L.G."/>
            <person name="Martin F."/>
            <person name="Kauserud H."/>
        </authorList>
    </citation>
    <scope>NUCLEOTIDE SEQUENCE</scope>
    <source>
        <strain evidence="1">CBHHK188m</strain>
    </source>
</reference>
<sequence length="187" mass="19096">MTDNNTNAGAAFHAALQDLLTAIASASALSASALDSSVRDLHQTLVNLSAANTAITKAASRLYNVPLAAPESAAQVNAPAAAPKPHHPAVPTSFSPTGLPHMDGPWIAGNLYGVVPTMPLQAVPDNQDKWFAITRGKYVGLTKNSAISINAVTGFAGALSEKFGSQSEALKHFNGALVCGAVAINPS</sequence>
<gene>
    <name evidence="1" type="ORF">DFH07DRAFT_950049</name>
</gene>
<evidence type="ECO:0000313" key="2">
    <source>
        <dbReference type="Proteomes" id="UP001215280"/>
    </source>
</evidence>